<evidence type="ECO:0000256" key="2">
    <source>
        <dbReference type="SAM" id="Phobius"/>
    </source>
</evidence>
<organism evidence="3 4">
    <name type="scientific">Microbacterium foliorum</name>
    <dbReference type="NCBI Taxonomy" id="104336"/>
    <lineage>
        <taxon>Bacteria</taxon>
        <taxon>Bacillati</taxon>
        <taxon>Actinomycetota</taxon>
        <taxon>Actinomycetes</taxon>
        <taxon>Micrococcales</taxon>
        <taxon>Microbacteriaceae</taxon>
        <taxon>Microbacterium</taxon>
    </lineage>
</organism>
<evidence type="ECO:0000313" key="3">
    <source>
        <dbReference type="EMBL" id="MDR6142342.1"/>
    </source>
</evidence>
<keyword evidence="4" id="KW-1185">Reference proteome</keyword>
<evidence type="ECO:0000313" key="4">
    <source>
        <dbReference type="Proteomes" id="UP001249291"/>
    </source>
</evidence>
<feature type="transmembrane region" description="Helical" evidence="2">
    <location>
        <begin position="50"/>
        <end position="68"/>
    </location>
</feature>
<gene>
    <name evidence="3" type="ORF">QE375_001896</name>
</gene>
<proteinExistence type="predicted"/>
<protein>
    <submittedName>
        <fullName evidence="3">Uncharacterized protein</fullName>
    </submittedName>
</protein>
<keyword evidence="2" id="KW-0812">Transmembrane</keyword>
<accession>A0ABU1HQL5</accession>
<name>A0ABU1HQL5_9MICO</name>
<dbReference type="RefSeq" id="WP_309690234.1">
    <property type="nucleotide sequence ID" value="NZ_JAVIZQ010000001.1"/>
</dbReference>
<reference evidence="3 4" key="1">
    <citation type="submission" date="2023-08" db="EMBL/GenBank/DDBJ databases">
        <title>Functional and genomic diversity of the sorghum phyllosphere microbiome.</title>
        <authorList>
            <person name="Shade A."/>
        </authorList>
    </citation>
    <scope>NUCLEOTIDE SEQUENCE [LARGE SCALE GENOMIC DNA]</scope>
    <source>
        <strain evidence="3 4">SORGH_AS_0445</strain>
    </source>
</reference>
<feature type="region of interest" description="Disordered" evidence="1">
    <location>
        <begin position="72"/>
        <end position="96"/>
    </location>
</feature>
<evidence type="ECO:0000256" key="1">
    <source>
        <dbReference type="SAM" id="MobiDB-lite"/>
    </source>
</evidence>
<keyword evidence="2" id="KW-1133">Transmembrane helix</keyword>
<keyword evidence="2" id="KW-0472">Membrane</keyword>
<sequence>MSTKSPEPEVPVRRIDRILAFTALGLAAASIICFFAIIIGTAVGMEQQDFGTGAWPFIAAIPYMGASGRVRHDHRAPRHELHPQGARGIAALRNPS</sequence>
<comment type="caution">
    <text evidence="3">The sequence shown here is derived from an EMBL/GenBank/DDBJ whole genome shotgun (WGS) entry which is preliminary data.</text>
</comment>
<dbReference type="Proteomes" id="UP001249291">
    <property type="component" value="Unassembled WGS sequence"/>
</dbReference>
<feature type="transmembrane region" description="Helical" evidence="2">
    <location>
        <begin position="21"/>
        <end position="44"/>
    </location>
</feature>
<dbReference type="EMBL" id="JAVIZQ010000001">
    <property type="protein sequence ID" value="MDR6142342.1"/>
    <property type="molecule type" value="Genomic_DNA"/>
</dbReference>